<comment type="caution">
    <text evidence="1">The sequence shown here is derived from an EMBL/GenBank/DDBJ whole genome shotgun (WGS) entry which is preliminary data.</text>
</comment>
<proteinExistence type="predicted"/>
<reference evidence="1" key="1">
    <citation type="journal article" date="2020" name="bioRxiv">
        <title>A rank-normalized archaeal taxonomy based on genome phylogeny resolves widespread incomplete and uneven classifications.</title>
        <authorList>
            <person name="Rinke C."/>
            <person name="Chuvochina M."/>
            <person name="Mussig A.J."/>
            <person name="Chaumeil P.-A."/>
            <person name="Waite D.W."/>
            <person name="Whitman W.B."/>
            <person name="Parks D.H."/>
            <person name="Hugenholtz P."/>
        </authorList>
    </citation>
    <scope>NUCLEOTIDE SEQUENCE</scope>
    <source>
        <strain evidence="1">UBA8834</strain>
    </source>
</reference>
<name>A0A832T5U9_PYRHR</name>
<evidence type="ECO:0000313" key="2">
    <source>
        <dbReference type="Proteomes" id="UP000617544"/>
    </source>
</evidence>
<dbReference type="GeneID" id="43869783"/>
<dbReference type="EMBL" id="DUJN01000004">
    <property type="protein sequence ID" value="HII60976.1"/>
    <property type="molecule type" value="Genomic_DNA"/>
</dbReference>
<dbReference type="AlphaFoldDB" id="A0A832T5U9"/>
<sequence>MSIRREISTRDLLKILGEEFEKRIKETPIEKYEEYYVKAREAEWKRLRSFTT</sequence>
<gene>
    <name evidence="1" type="ORF">HA331_04350</name>
</gene>
<protein>
    <submittedName>
        <fullName evidence="1">Uncharacterized protein</fullName>
    </submittedName>
</protein>
<evidence type="ECO:0000313" key="1">
    <source>
        <dbReference type="EMBL" id="HII60976.1"/>
    </source>
</evidence>
<dbReference type="Proteomes" id="UP000617544">
    <property type="component" value="Unassembled WGS sequence"/>
</dbReference>
<dbReference type="RefSeq" id="WP_162465517.1">
    <property type="nucleotide sequence ID" value="NZ_DUJN01000004.1"/>
</dbReference>
<organism evidence="1 2">
    <name type="scientific">Pyrococcus horikoshii</name>
    <dbReference type="NCBI Taxonomy" id="53953"/>
    <lineage>
        <taxon>Archaea</taxon>
        <taxon>Methanobacteriati</taxon>
        <taxon>Methanobacteriota</taxon>
        <taxon>Thermococci</taxon>
        <taxon>Thermococcales</taxon>
        <taxon>Thermococcaceae</taxon>
        <taxon>Pyrococcus</taxon>
    </lineage>
</organism>
<accession>A0A832T5U9</accession>